<dbReference type="EMBL" id="KN848065">
    <property type="protein sequence ID" value="KIY01143.1"/>
    <property type="molecule type" value="Genomic_DNA"/>
</dbReference>
<evidence type="ECO:0000256" key="4">
    <source>
        <dbReference type="ARBA" id="ARBA00022827"/>
    </source>
</evidence>
<organism evidence="8 9">
    <name type="scientific">Fonsecaea multimorphosa CBS 102226</name>
    <dbReference type="NCBI Taxonomy" id="1442371"/>
    <lineage>
        <taxon>Eukaryota</taxon>
        <taxon>Fungi</taxon>
        <taxon>Dikarya</taxon>
        <taxon>Ascomycota</taxon>
        <taxon>Pezizomycotina</taxon>
        <taxon>Eurotiomycetes</taxon>
        <taxon>Chaetothyriomycetidae</taxon>
        <taxon>Chaetothyriales</taxon>
        <taxon>Herpotrichiellaceae</taxon>
        <taxon>Fonsecaea</taxon>
    </lineage>
</organism>
<name>A0A0D2K5Q0_9EURO</name>
<keyword evidence="3" id="KW-0285">Flavoprotein</keyword>
<dbReference type="PANTHER" id="PTHR10961">
    <property type="entry name" value="PEROXISOMAL SARCOSINE OXIDASE"/>
    <property type="match status" value="1"/>
</dbReference>
<accession>A0A0D2K5Q0</accession>
<dbReference type="OrthoDB" id="2219495at2759"/>
<evidence type="ECO:0000256" key="2">
    <source>
        <dbReference type="ARBA" id="ARBA00010989"/>
    </source>
</evidence>
<evidence type="ECO:0000256" key="6">
    <source>
        <dbReference type="SAM" id="MobiDB-lite"/>
    </source>
</evidence>
<dbReference type="SUPFAM" id="SSF51905">
    <property type="entry name" value="FAD/NAD(P)-binding domain"/>
    <property type="match status" value="1"/>
</dbReference>
<protein>
    <recommendedName>
        <fullName evidence="7">FAD dependent oxidoreductase domain-containing protein</fullName>
    </recommendedName>
</protein>
<feature type="region of interest" description="Disordered" evidence="6">
    <location>
        <begin position="410"/>
        <end position="436"/>
    </location>
</feature>
<feature type="region of interest" description="Disordered" evidence="6">
    <location>
        <begin position="292"/>
        <end position="313"/>
    </location>
</feature>
<comment type="similarity">
    <text evidence="2">Belongs to the MSOX/MTOX family.</text>
</comment>
<reference evidence="8 9" key="1">
    <citation type="submission" date="2015-01" db="EMBL/GenBank/DDBJ databases">
        <title>The Genome Sequence of Fonsecaea multimorphosa CBS 102226.</title>
        <authorList>
            <consortium name="The Broad Institute Genomics Platform"/>
            <person name="Cuomo C."/>
            <person name="de Hoog S."/>
            <person name="Gorbushina A."/>
            <person name="Stielow B."/>
            <person name="Teixiera M."/>
            <person name="Abouelleil A."/>
            <person name="Chapman S.B."/>
            <person name="Priest M."/>
            <person name="Young S.K."/>
            <person name="Wortman J."/>
            <person name="Nusbaum C."/>
            <person name="Birren B."/>
        </authorList>
    </citation>
    <scope>NUCLEOTIDE SEQUENCE [LARGE SCALE GENOMIC DNA]</scope>
    <source>
        <strain evidence="8 9">CBS 102226</strain>
    </source>
</reference>
<sequence length="436" mass="48381">MKPSGQIVIVGAGVFGLTTALQLARKGHEHIVVLDRHTPPASAIPVPDGSSCDISRVVRFDYADNDYVRIAHEAYLKWSREPRYKGIFYPATYILAMDKTKSGGAWLNDVKTALAREQLPIEALETAAKAKKLNPTLSGDLADNFTGYQNRQAGWVDASKAVTQLRDDCIEAGVSFICGAAGTVRGFNTDPQGRVRSIRSLANTTVSGDFFILAAGAWTASLVPMYNSTLSTAQVLGYVHLSDEEIHALKDLPIYTSFSTGWFNFPPHEDTRTLKMAVHGWGYTRKPSAEEISGDHVNHSAPVTRPQRSRPNFVPKDGEERLRQGLKEILPEFADRPFEKLAMCWYTDTPTGDFIMDLHPDYSNVFVATGGSGHAFKFLPVLGQYIVKAMKKQLPPELAQKWRFRTEYKQESGFKGDGSRAGPARRELRSEERARL</sequence>
<dbReference type="InterPro" id="IPR006076">
    <property type="entry name" value="FAD-dep_OxRdtase"/>
</dbReference>
<evidence type="ECO:0000313" key="8">
    <source>
        <dbReference type="EMBL" id="KIY01143.1"/>
    </source>
</evidence>
<dbReference type="GO" id="GO:0008115">
    <property type="term" value="F:sarcosine oxidase activity"/>
    <property type="evidence" value="ECO:0007669"/>
    <property type="project" value="TreeGrafter"/>
</dbReference>
<dbReference type="InterPro" id="IPR045170">
    <property type="entry name" value="MTOX"/>
</dbReference>
<dbReference type="GO" id="GO:0050660">
    <property type="term" value="F:flavin adenine dinucleotide binding"/>
    <property type="evidence" value="ECO:0007669"/>
    <property type="project" value="InterPro"/>
</dbReference>
<dbReference type="GO" id="GO:0050031">
    <property type="term" value="F:L-pipecolate oxidase activity"/>
    <property type="evidence" value="ECO:0007669"/>
    <property type="project" value="TreeGrafter"/>
</dbReference>
<dbReference type="VEuPathDB" id="FungiDB:Z520_02695"/>
<gene>
    <name evidence="8" type="ORF">Z520_02695</name>
</gene>
<dbReference type="STRING" id="1442371.A0A0D2K5Q0"/>
<dbReference type="Gene3D" id="3.50.50.60">
    <property type="entry name" value="FAD/NAD(P)-binding domain"/>
    <property type="match status" value="1"/>
</dbReference>
<evidence type="ECO:0000313" key="9">
    <source>
        <dbReference type="Proteomes" id="UP000053411"/>
    </source>
</evidence>
<evidence type="ECO:0000256" key="3">
    <source>
        <dbReference type="ARBA" id="ARBA00022630"/>
    </source>
</evidence>
<evidence type="ECO:0000259" key="7">
    <source>
        <dbReference type="Pfam" id="PF01266"/>
    </source>
</evidence>
<dbReference type="AlphaFoldDB" id="A0A0D2K5Q0"/>
<dbReference type="PANTHER" id="PTHR10961:SF45">
    <property type="entry name" value="FAD DEPENDENT OXIDOREDUCTASE DOMAIN-CONTAINING PROTEIN-RELATED"/>
    <property type="match status" value="1"/>
</dbReference>
<keyword evidence="4" id="KW-0274">FAD</keyword>
<keyword evidence="9" id="KW-1185">Reference proteome</keyword>
<dbReference type="Proteomes" id="UP000053411">
    <property type="component" value="Unassembled WGS sequence"/>
</dbReference>
<dbReference type="RefSeq" id="XP_016635265.1">
    <property type="nucleotide sequence ID" value="XM_016773208.1"/>
</dbReference>
<keyword evidence="5" id="KW-0560">Oxidoreductase</keyword>
<proteinExistence type="inferred from homology"/>
<evidence type="ECO:0000256" key="5">
    <source>
        <dbReference type="ARBA" id="ARBA00023002"/>
    </source>
</evidence>
<dbReference type="GeneID" id="27708441"/>
<dbReference type="Gene3D" id="3.30.9.10">
    <property type="entry name" value="D-Amino Acid Oxidase, subunit A, domain 2"/>
    <property type="match status" value="1"/>
</dbReference>
<comment type="cofactor">
    <cofactor evidence="1">
        <name>FAD</name>
        <dbReference type="ChEBI" id="CHEBI:57692"/>
    </cofactor>
</comment>
<dbReference type="GO" id="GO:0004657">
    <property type="term" value="F:proline dehydrogenase activity"/>
    <property type="evidence" value="ECO:0007669"/>
    <property type="project" value="TreeGrafter"/>
</dbReference>
<dbReference type="InterPro" id="IPR036188">
    <property type="entry name" value="FAD/NAD-bd_sf"/>
</dbReference>
<dbReference type="Pfam" id="PF01266">
    <property type="entry name" value="DAO"/>
    <property type="match status" value="1"/>
</dbReference>
<feature type="domain" description="FAD dependent oxidoreductase" evidence="7">
    <location>
        <begin position="7"/>
        <end position="387"/>
    </location>
</feature>
<evidence type="ECO:0000256" key="1">
    <source>
        <dbReference type="ARBA" id="ARBA00001974"/>
    </source>
</evidence>
<dbReference type="SUPFAM" id="SSF54373">
    <property type="entry name" value="FAD-linked reductases, C-terminal domain"/>
    <property type="match status" value="1"/>
</dbReference>